<name>A0A1L7WYH2_9HELO</name>
<keyword evidence="4" id="KW-1185">Reference proteome</keyword>
<reference evidence="3 4" key="1">
    <citation type="submission" date="2016-03" db="EMBL/GenBank/DDBJ databases">
        <authorList>
            <person name="Ploux O."/>
        </authorList>
    </citation>
    <scope>NUCLEOTIDE SEQUENCE [LARGE SCALE GENOMIC DNA]</scope>
    <source>
        <strain evidence="3 4">UAMH 11012</strain>
    </source>
</reference>
<accession>A0A1L7WYH2</accession>
<gene>
    <name evidence="3" type="ORF">PAC_07701</name>
</gene>
<dbReference type="Pfam" id="PF26639">
    <property type="entry name" value="Het-6_barrel"/>
    <property type="match status" value="1"/>
</dbReference>
<sequence length="686" mass="78151">MNQRQIIILIATLPLVIVLRCVYPLQRAVGYEDKDAEMLLSTFDTVVRETFDKVVRVTFPTPKEVMLTLSILLCSTIHRFVLLLRLHSRIIFLKPYKYGLLDIKKHEIRLLRLLPGNFNDNLECEFFHVSLDEAPGFEALSYTWGLAEFSYTLIPNKQKLSITQSVDIALRYMRLTTIARTFWIDAVCINQKDIHERNQQIQLMRSIYSIAEKVVVWLGEDANLSETGMKFVEKAVSRTDFNTLLEKHSIENWRAVSYLMNRPWWTRAWVVQEVGVAKEAIVCCGSSQVPFQHFRELSKLAQANRGEFDLHATYLRIMEKDPMFKELMTNIHMSSLIPTMDNIETPLLSVLFLSWKKQATDDRDKVYAMLGLATGHNITPGYTKSLATVYTDMAEDAIMSQKCFDVLSYAAGPERKDGIPSWVPDWRAYSHHTSPIPFLTLHTAPEQKTSLDSHFILETKYWRYALRLKRTSSKTYDHTTSNITNLDFNINASALLPPILSPEVENGVLKISGHLFEEIVDTSKTTTKELPGEEHTAALQDVRNFFDAKFPDHIEDATQYVGGGTLAEAMLQTSEAGRFVGQDQAELADNKKPWGPENISLRWILPYSDRFGEMLAKRNRRVFVTKSGYLGLGPNSCAPGDLVALFSGCKWPFVVREEKANGESIGYWLLVGEAYGELSQLFASIL</sequence>
<evidence type="ECO:0000313" key="4">
    <source>
        <dbReference type="Proteomes" id="UP000184330"/>
    </source>
</evidence>
<dbReference type="AlphaFoldDB" id="A0A1L7WYH2"/>
<dbReference type="InterPro" id="IPR052895">
    <property type="entry name" value="HetReg/Transcr_Mod"/>
</dbReference>
<dbReference type="InterPro" id="IPR010730">
    <property type="entry name" value="HET"/>
</dbReference>
<dbReference type="OrthoDB" id="3557394at2759"/>
<dbReference type="PANTHER" id="PTHR24148:SF73">
    <property type="entry name" value="HET DOMAIN PROTEIN (AFU_ORTHOLOGUE AFUA_8G01020)"/>
    <property type="match status" value="1"/>
</dbReference>
<proteinExistence type="predicted"/>
<evidence type="ECO:0000256" key="1">
    <source>
        <dbReference type="SAM" id="Phobius"/>
    </source>
</evidence>
<dbReference type="Pfam" id="PF06985">
    <property type="entry name" value="HET"/>
    <property type="match status" value="1"/>
</dbReference>
<keyword evidence="1" id="KW-0812">Transmembrane</keyword>
<organism evidence="3 4">
    <name type="scientific">Phialocephala subalpina</name>
    <dbReference type="NCBI Taxonomy" id="576137"/>
    <lineage>
        <taxon>Eukaryota</taxon>
        <taxon>Fungi</taxon>
        <taxon>Dikarya</taxon>
        <taxon>Ascomycota</taxon>
        <taxon>Pezizomycotina</taxon>
        <taxon>Leotiomycetes</taxon>
        <taxon>Helotiales</taxon>
        <taxon>Mollisiaceae</taxon>
        <taxon>Phialocephala</taxon>
        <taxon>Phialocephala fortinii species complex</taxon>
    </lineage>
</organism>
<dbReference type="STRING" id="576137.A0A1L7WYH2"/>
<evidence type="ECO:0000313" key="3">
    <source>
        <dbReference type="EMBL" id="CZR57812.1"/>
    </source>
</evidence>
<evidence type="ECO:0000259" key="2">
    <source>
        <dbReference type="Pfam" id="PF06985"/>
    </source>
</evidence>
<keyword evidence="1" id="KW-1133">Transmembrane helix</keyword>
<feature type="transmembrane region" description="Helical" evidence="1">
    <location>
        <begin position="7"/>
        <end position="25"/>
    </location>
</feature>
<protein>
    <recommendedName>
        <fullName evidence="2">Heterokaryon incompatibility domain-containing protein</fullName>
    </recommendedName>
</protein>
<dbReference type="Proteomes" id="UP000184330">
    <property type="component" value="Unassembled WGS sequence"/>
</dbReference>
<dbReference type="EMBL" id="FJOG01000010">
    <property type="protein sequence ID" value="CZR57812.1"/>
    <property type="molecule type" value="Genomic_DNA"/>
</dbReference>
<dbReference type="PANTHER" id="PTHR24148">
    <property type="entry name" value="ANKYRIN REPEAT DOMAIN-CONTAINING PROTEIN 39 HOMOLOG-RELATED"/>
    <property type="match status" value="1"/>
</dbReference>
<feature type="domain" description="Heterokaryon incompatibility" evidence="2">
    <location>
        <begin position="137"/>
        <end position="273"/>
    </location>
</feature>
<keyword evidence="1" id="KW-0472">Membrane</keyword>